<dbReference type="GO" id="GO:0042597">
    <property type="term" value="C:periplasmic space"/>
    <property type="evidence" value="ECO:0007669"/>
    <property type="project" value="InterPro"/>
</dbReference>
<sequence length="247" mass="28423">MHRGESHHVNRNNHSRHPDHRAVRWLHGDRRRAFLRHRILRRRGAWARDRHPADPAFARKALIADPRDISRRFPRLRQALNDTSSTPKKERAMRKAITSLATAALLIGSATVGPAIARDRSDRADRVELTTSQLTDQAVARAAQLKADLRLTPEQDKNWAGVQGALVDVWRKRAEERQSWRNARANATGSTDLIEQMRKTGDDQIERGNNLKKLADAAQPLYASLDDQQKRRFTEALFQRHRDRRSD</sequence>
<dbReference type="eggNOG" id="ENOG50344K2">
    <property type="taxonomic scope" value="Bacteria"/>
</dbReference>
<gene>
    <name evidence="2" type="ordered locus">RPA2786</name>
</gene>
<evidence type="ECO:0008006" key="3">
    <source>
        <dbReference type="Google" id="ProtNLM"/>
    </source>
</evidence>
<proteinExistence type="predicted"/>
<reference evidence="2" key="1">
    <citation type="journal article" date="2004" name="Nat. Biotechnol.">
        <title>Complete genome sequence of the metabolically versatile photosynthetic bacterium Rhodopseudomonas palustris.</title>
        <authorList>
            <person name="Larimer F.W."/>
            <person name="Chain P."/>
            <person name="Hauser L."/>
            <person name="Lamerdin J."/>
            <person name="Malfatti S."/>
            <person name="Do L."/>
            <person name="Land M.L."/>
            <person name="Pelletier D.A."/>
            <person name="Beatty J.T."/>
            <person name="Lang A.S."/>
            <person name="Tabita F.R."/>
            <person name="Gibson J.L."/>
            <person name="Hanson T.E."/>
            <person name="Bobst C."/>
            <person name="Torres J.L."/>
            <person name="Peres C."/>
            <person name="Harrison F.H."/>
            <person name="Gibson J."/>
            <person name="Harwood C.S."/>
        </authorList>
    </citation>
    <scope>NUCLEOTIDE SEQUENCE [LARGE SCALE GENOMIC DNA]</scope>
    <source>
        <strain evidence="2">CGA009</strain>
    </source>
</reference>
<dbReference type="HOGENOM" id="CLU_1123818_0_0_5"/>
<evidence type="ECO:0000313" key="2">
    <source>
        <dbReference type="EMBL" id="CAE28228.1"/>
    </source>
</evidence>
<name>Q6N632_RHOPA</name>
<dbReference type="InterPro" id="IPR012899">
    <property type="entry name" value="LTXXQ"/>
</dbReference>
<protein>
    <recommendedName>
        <fullName evidence="3">LTXXQ motif family protein</fullName>
    </recommendedName>
</protein>
<dbReference type="EMBL" id="BX572602">
    <property type="protein sequence ID" value="CAE28228.1"/>
    <property type="molecule type" value="Genomic_DNA"/>
</dbReference>
<evidence type="ECO:0000256" key="1">
    <source>
        <dbReference type="SAM" id="MobiDB-lite"/>
    </source>
</evidence>
<feature type="compositionally biased region" description="Basic residues" evidence="1">
    <location>
        <begin position="9"/>
        <end position="19"/>
    </location>
</feature>
<dbReference type="Pfam" id="PF07813">
    <property type="entry name" value="LTXXQ"/>
    <property type="match status" value="1"/>
</dbReference>
<organism evidence="2">
    <name type="scientific">Rhodopseudomonas palustris (strain ATCC BAA-98 / CGA009)</name>
    <dbReference type="NCBI Taxonomy" id="258594"/>
    <lineage>
        <taxon>Bacteria</taxon>
        <taxon>Pseudomonadati</taxon>
        <taxon>Pseudomonadota</taxon>
        <taxon>Alphaproteobacteria</taxon>
        <taxon>Hyphomicrobiales</taxon>
        <taxon>Nitrobacteraceae</taxon>
        <taxon>Rhodopseudomonas</taxon>
    </lineage>
</organism>
<feature type="region of interest" description="Disordered" evidence="1">
    <location>
        <begin position="1"/>
        <end position="21"/>
    </location>
</feature>
<accession>Q6N632</accession>
<dbReference type="STRING" id="258594.RPA2786"/>
<dbReference type="AlphaFoldDB" id="Q6N632"/>